<evidence type="ECO:0000313" key="5">
    <source>
        <dbReference type="EnsemblPlants" id="AUR62009452-RA:cds"/>
    </source>
</evidence>
<dbReference type="Pfam" id="PF26581">
    <property type="entry name" value="WIT1_2_N"/>
    <property type="match status" value="1"/>
</dbReference>
<feature type="compositionally biased region" description="Basic and acidic residues" evidence="2">
    <location>
        <begin position="600"/>
        <end position="624"/>
    </location>
</feature>
<dbReference type="EnsemblPlants" id="AUR62009452-RA">
    <property type="protein sequence ID" value="AUR62009452-RA:cds"/>
    <property type="gene ID" value="AUR62009452"/>
</dbReference>
<dbReference type="AlphaFoldDB" id="A0A803LC63"/>
<keyword evidence="3" id="KW-0472">Membrane</keyword>
<dbReference type="Gramene" id="AUR62009452-RA">
    <property type="protein sequence ID" value="AUR62009452-RA:cds"/>
    <property type="gene ID" value="AUR62009452"/>
</dbReference>
<proteinExistence type="predicted"/>
<dbReference type="RefSeq" id="XP_021739353.1">
    <property type="nucleotide sequence ID" value="XM_021883661.1"/>
</dbReference>
<keyword evidence="6" id="KW-1185">Reference proteome</keyword>
<evidence type="ECO:0000259" key="4">
    <source>
        <dbReference type="Pfam" id="PF26581"/>
    </source>
</evidence>
<dbReference type="PANTHER" id="PTHR35705:SF1">
    <property type="entry name" value="WPP DOMAIN-INTERACTING TAIL-ANCHORED PROTEIN 1"/>
    <property type="match status" value="1"/>
</dbReference>
<evidence type="ECO:0000256" key="3">
    <source>
        <dbReference type="SAM" id="Phobius"/>
    </source>
</evidence>
<feature type="domain" description="WIT1/2 N-terminal helical bundle" evidence="4">
    <location>
        <begin position="44"/>
        <end position="180"/>
    </location>
</feature>
<dbReference type="OrthoDB" id="1936068at2759"/>
<evidence type="ECO:0000256" key="1">
    <source>
        <dbReference type="SAM" id="Coils"/>
    </source>
</evidence>
<feature type="coiled-coil region" evidence="1">
    <location>
        <begin position="144"/>
        <end position="178"/>
    </location>
</feature>
<feature type="coiled-coil region" evidence="1">
    <location>
        <begin position="314"/>
        <end position="526"/>
    </location>
</feature>
<gene>
    <name evidence="5" type="primary">LOC110705740</name>
</gene>
<dbReference type="InterPro" id="IPR039976">
    <property type="entry name" value="WIT1/WIT2"/>
</dbReference>
<evidence type="ECO:0000256" key="2">
    <source>
        <dbReference type="SAM" id="MobiDB-lite"/>
    </source>
</evidence>
<dbReference type="PANTHER" id="PTHR35705">
    <property type="entry name" value="WPP DOMAIN-INTERACTING TAIL-ANCHORED PROTEIN 1"/>
    <property type="match status" value="1"/>
</dbReference>
<dbReference type="Proteomes" id="UP000596660">
    <property type="component" value="Unplaced"/>
</dbReference>
<dbReference type="OMA" id="TMHVATR"/>
<dbReference type="InterPro" id="IPR058610">
    <property type="entry name" value="WIT1_2_N"/>
</dbReference>
<reference evidence="5" key="2">
    <citation type="submission" date="2021-03" db="UniProtKB">
        <authorList>
            <consortium name="EnsemblPlants"/>
        </authorList>
    </citation>
    <scope>IDENTIFICATION</scope>
</reference>
<feature type="region of interest" description="Disordered" evidence="2">
    <location>
        <begin position="595"/>
        <end position="624"/>
    </location>
</feature>
<keyword evidence="3" id="KW-0812">Transmembrane</keyword>
<reference evidence="5" key="1">
    <citation type="journal article" date="2017" name="Nature">
        <title>The genome of Chenopodium quinoa.</title>
        <authorList>
            <person name="Jarvis D.E."/>
            <person name="Ho Y.S."/>
            <person name="Lightfoot D.J."/>
            <person name="Schmoeckel S.M."/>
            <person name="Li B."/>
            <person name="Borm T.J.A."/>
            <person name="Ohyanagi H."/>
            <person name="Mineta K."/>
            <person name="Michell C.T."/>
            <person name="Saber N."/>
            <person name="Kharbatia N.M."/>
            <person name="Rupper R.R."/>
            <person name="Sharp A.R."/>
            <person name="Dally N."/>
            <person name="Boughton B.A."/>
            <person name="Woo Y.H."/>
            <person name="Gao G."/>
            <person name="Schijlen E.G.W.M."/>
            <person name="Guo X."/>
            <person name="Momin A.A."/>
            <person name="Negrao S."/>
            <person name="Al-Babili S."/>
            <person name="Gehring C."/>
            <person name="Roessner U."/>
            <person name="Jung C."/>
            <person name="Murphy K."/>
            <person name="Arold S.T."/>
            <person name="Gojobori T."/>
            <person name="van der Linden C.G."/>
            <person name="van Loo E.N."/>
            <person name="Jellen E.N."/>
            <person name="Maughan P.J."/>
            <person name="Tester M."/>
        </authorList>
    </citation>
    <scope>NUCLEOTIDE SEQUENCE [LARGE SCALE GENOMIC DNA]</scope>
    <source>
        <strain evidence="5">cv. PI 614886</strain>
    </source>
</reference>
<organism evidence="5 6">
    <name type="scientific">Chenopodium quinoa</name>
    <name type="common">Quinoa</name>
    <dbReference type="NCBI Taxonomy" id="63459"/>
    <lineage>
        <taxon>Eukaryota</taxon>
        <taxon>Viridiplantae</taxon>
        <taxon>Streptophyta</taxon>
        <taxon>Embryophyta</taxon>
        <taxon>Tracheophyta</taxon>
        <taxon>Spermatophyta</taxon>
        <taxon>Magnoliopsida</taxon>
        <taxon>eudicotyledons</taxon>
        <taxon>Gunneridae</taxon>
        <taxon>Pentapetalae</taxon>
        <taxon>Caryophyllales</taxon>
        <taxon>Chenopodiaceae</taxon>
        <taxon>Chenopodioideae</taxon>
        <taxon>Atripliceae</taxon>
        <taxon>Chenopodium</taxon>
    </lineage>
</organism>
<dbReference type="SUPFAM" id="SSF57997">
    <property type="entry name" value="Tropomyosin"/>
    <property type="match status" value="1"/>
</dbReference>
<protein>
    <recommendedName>
        <fullName evidence="4">WIT1/2 N-terminal helical bundle domain-containing protein</fullName>
    </recommendedName>
</protein>
<feature type="coiled-coil region" evidence="1">
    <location>
        <begin position="220"/>
        <end position="247"/>
    </location>
</feature>
<dbReference type="KEGG" id="cqi:110705740"/>
<dbReference type="GeneID" id="110705740"/>
<name>A0A803LC63_CHEQI</name>
<evidence type="ECO:0000313" key="6">
    <source>
        <dbReference type="Proteomes" id="UP000596660"/>
    </source>
</evidence>
<sequence length="676" mass="75890">MDTNSVHDTTDSVAENDLGGSIEAVSIAQEKSEDASSIKEVKREVGSSIIRIELDIACCSEKLVNLNQLMMHVSARENDFEDFASAKDEDTLVNSDGRALEFDILSGIFDSEVREMAIFIGKIKSEINNTCEVISSYKHLGEGFLALGEKLRDVEESIKQLQEQVSELMAQSSSFQKILSGVNQEEMSDEDKEDSGDSDFLNTMEKLKIQTSQTHTLRMLEKSLARELELENELKECMQARDEMKLKIRFSQQKFLSVEEETTAIYARFLEADSASAVLMGISKELIGKLQSSQLHINCALRRENEMNIKFQECTKTVQNLEKKEAAMQELAEKNRLEALSLKEKVNFLEEKLKASESALVNGNVSLDGKSDQIKDLEKKLSIAESRVLKVEAESNLLEEANKELNEKLDFLKSSGVSVEKVNSLEKQLKETDIQLQEAMASVEASQEKETMLYTSINDMEILIDKLKSKVLEADARADSAEDKCIILSESHAEQNEELVFLRGKLECLEASLQQAEESKRAIAKDISTRSKVITDMVMQLAVERERLHKQLSRIMMENRALVDKLHVANKVSSNSMNHEVGETEEEVLSSAHRVYSTDNGKENKEESDAEEAQKSPEDVLDSEFKSEPQNLDFKLETVRSIDAGRLNVKYVISASLVVLVAILAVCFLKAENCPF</sequence>
<accession>A0A803LC63</accession>
<dbReference type="GO" id="GO:0005635">
    <property type="term" value="C:nuclear envelope"/>
    <property type="evidence" value="ECO:0007669"/>
    <property type="project" value="EnsemblPlants"/>
</dbReference>
<feature type="transmembrane region" description="Helical" evidence="3">
    <location>
        <begin position="651"/>
        <end position="669"/>
    </location>
</feature>
<keyword evidence="1" id="KW-0175">Coiled coil</keyword>
<keyword evidence="3" id="KW-1133">Transmembrane helix</keyword>